<accession>A0AAE5ZJB2</accession>
<dbReference type="SUPFAM" id="SSF103378">
    <property type="entry name" value="2-methylcitrate dehydratase PrpD"/>
    <property type="match status" value="1"/>
</dbReference>
<organism evidence="4 5">
    <name type="scientific">Cupriavidus necator (strain ATCC 17699 / DSM 428 / KCTC 22496 / NCIMB 10442 / H16 / Stanier 337)</name>
    <name type="common">Ralstonia eutropha</name>
    <dbReference type="NCBI Taxonomy" id="381666"/>
    <lineage>
        <taxon>Bacteria</taxon>
        <taxon>Pseudomonadati</taxon>
        <taxon>Pseudomonadota</taxon>
        <taxon>Betaproteobacteria</taxon>
        <taxon>Burkholderiales</taxon>
        <taxon>Burkholderiaceae</taxon>
        <taxon>Cupriavidus</taxon>
    </lineage>
</organism>
<dbReference type="PANTHER" id="PTHR16943">
    <property type="entry name" value="2-METHYLCITRATE DEHYDRATASE-RELATED"/>
    <property type="match status" value="1"/>
</dbReference>
<dbReference type="GO" id="GO:0016829">
    <property type="term" value="F:lyase activity"/>
    <property type="evidence" value="ECO:0007669"/>
    <property type="project" value="InterPro"/>
</dbReference>
<dbReference type="Gene3D" id="1.10.4100.10">
    <property type="entry name" value="2-methylcitrate dehydratase PrpD"/>
    <property type="match status" value="1"/>
</dbReference>
<dbReference type="InterPro" id="IPR045336">
    <property type="entry name" value="MmgE_PrpD_N"/>
</dbReference>
<comment type="similarity">
    <text evidence="1">Belongs to the PrpD family.</text>
</comment>
<evidence type="ECO:0000313" key="5">
    <source>
        <dbReference type="Proteomes" id="UP000296079"/>
    </source>
</evidence>
<gene>
    <name evidence="4" type="ORF">E6A55_26475</name>
</gene>
<dbReference type="AlphaFoldDB" id="A0AAE5ZJB2"/>
<protein>
    <submittedName>
        <fullName evidence="4">MmgE/PrpD family protein</fullName>
    </submittedName>
</protein>
<sequence length="472" mass="49512">MSEGQGQGQASMHQQTQSMAITRELAGWIAGIRNADLPDAVRQAVAGLSLDTFGAGLTGHDEPWSQAIRGWADDGYLAPCDGGARAWGRRGRTYRAADAALVNGAAAHAYELDDFHNAKVHLGAVVLPAVFALAETLEVPPERVETAIAVGYETMIRCSLALQPALARMKGWHMTAVCAPLGGAAASAVMLGLDAERTAWALGLAGTQSGGLFAFACDGADSKRFHPGRGAQAGVMAAELAARGLTGPTQLFETGDGGWLKAFSESPKPERLLAGLGSDWHMPRTNFKPYACCGSAHAHVDGALRLRADWAGQGPIRVGMPAVVDVQCGYRYAPGSVLNAQMSARYALAVALLDGEVLPAQFGQARLADPKIIALANAIEIVRDPELDALYPASFCGWVELMSKNGEPLRAYQANPSGSAENPARMAAIRDKFRALTADVLAPAQVEVLIDAFGKLATTPVRHILAAAESVA</sequence>
<proteinExistence type="inferred from homology"/>
<dbReference type="Proteomes" id="UP000296079">
    <property type="component" value="Chromosome 2"/>
</dbReference>
<dbReference type="Pfam" id="PF03972">
    <property type="entry name" value="MmgE_PrpD_N"/>
    <property type="match status" value="1"/>
</dbReference>
<reference evidence="4 5" key="1">
    <citation type="submission" date="2019-04" db="EMBL/GenBank/DDBJ databases">
        <title>Long-read de novo sequencing of Cupriavidus necator H16.</title>
        <authorList>
            <person name="Little G.T."/>
            <person name="Ehsaan M."/>
            <person name="Arenas-Lopez C."/>
            <person name="Jawed K."/>
            <person name="Winzer K."/>
            <person name="Kovacs K."/>
            <person name="Malys N."/>
            <person name="Minton N.P."/>
        </authorList>
    </citation>
    <scope>NUCLEOTIDE SEQUENCE [LARGE SCALE GENOMIC DNA]</scope>
    <source>
        <strain evidence="4 5">H16</strain>
    </source>
</reference>
<evidence type="ECO:0000259" key="3">
    <source>
        <dbReference type="Pfam" id="PF19305"/>
    </source>
</evidence>
<evidence type="ECO:0000256" key="1">
    <source>
        <dbReference type="ARBA" id="ARBA00006174"/>
    </source>
</evidence>
<dbReference type="InterPro" id="IPR045337">
    <property type="entry name" value="MmgE_PrpD_C"/>
</dbReference>
<name>A0AAE5ZJB2_CUPNH</name>
<evidence type="ECO:0000313" key="4">
    <source>
        <dbReference type="EMBL" id="QCC04082.1"/>
    </source>
</evidence>
<dbReference type="Pfam" id="PF19305">
    <property type="entry name" value="MmgE_PrpD_C"/>
    <property type="match status" value="1"/>
</dbReference>
<feature type="domain" description="MmgE/PrpD N-terminal" evidence="2">
    <location>
        <begin position="23"/>
        <end position="270"/>
    </location>
</feature>
<dbReference type="PANTHER" id="PTHR16943:SF8">
    <property type="entry name" value="2-METHYLCITRATE DEHYDRATASE"/>
    <property type="match status" value="1"/>
</dbReference>
<dbReference type="RefSeq" id="WP_136227866.1">
    <property type="nucleotide sequence ID" value="NC_008314.1"/>
</dbReference>
<dbReference type="InterPro" id="IPR005656">
    <property type="entry name" value="MmgE_PrpD"/>
</dbReference>
<dbReference type="InterPro" id="IPR036148">
    <property type="entry name" value="MmgE/PrpD_sf"/>
</dbReference>
<dbReference type="InterPro" id="IPR042183">
    <property type="entry name" value="MmgE/PrpD_sf_1"/>
</dbReference>
<dbReference type="Gene3D" id="3.30.1330.120">
    <property type="entry name" value="2-methylcitrate dehydratase PrpD"/>
    <property type="match status" value="1"/>
</dbReference>
<dbReference type="EMBL" id="CP039288">
    <property type="protein sequence ID" value="QCC04082.1"/>
    <property type="molecule type" value="Genomic_DNA"/>
</dbReference>
<dbReference type="InterPro" id="IPR042188">
    <property type="entry name" value="MmgE/PrpD_sf_2"/>
</dbReference>
<feature type="domain" description="MmgE/PrpD C-terminal" evidence="3">
    <location>
        <begin position="290"/>
        <end position="450"/>
    </location>
</feature>
<evidence type="ECO:0000259" key="2">
    <source>
        <dbReference type="Pfam" id="PF03972"/>
    </source>
</evidence>